<dbReference type="Proteomes" id="UP000231279">
    <property type="component" value="Unassembled WGS sequence"/>
</dbReference>
<evidence type="ECO:0000256" key="5">
    <source>
        <dbReference type="ARBA" id="ARBA00023242"/>
    </source>
</evidence>
<keyword evidence="7" id="KW-1185">Reference proteome</keyword>
<protein>
    <recommendedName>
        <fullName evidence="8">TF-B3 domain-containing protein</fullName>
    </recommendedName>
</protein>
<dbReference type="EMBL" id="NKXS01005783">
    <property type="protein sequence ID" value="PIN02754.1"/>
    <property type="molecule type" value="Genomic_DNA"/>
</dbReference>
<proteinExistence type="predicted"/>
<dbReference type="PANTHER" id="PTHR34269">
    <property type="entry name" value="TRANSCRIPTION FACTOR B3-DOMAIN FAMILY-RELATED"/>
    <property type="match status" value="1"/>
</dbReference>
<sequence>MVVMPIGDDDDVDLNTAPPVNLNREEWEIKKILKRSDIDGSSRLLLGKQLVREYILPHVPGIDISEAEGIEIAVWELDTRTEHVLVLKQWSTGSFVMTKNWMSGFVKRRRLKENDEIGLRWDDENSRLEFTILNGHRNQSVRRS</sequence>
<dbReference type="InterPro" id="IPR003340">
    <property type="entry name" value="B3_DNA-bd"/>
</dbReference>
<evidence type="ECO:0000313" key="7">
    <source>
        <dbReference type="Proteomes" id="UP000231279"/>
    </source>
</evidence>
<evidence type="ECO:0000256" key="2">
    <source>
        <dbReference type="ARBA" id="ARBA00023015"/>
    </source>
</evidence>
<evidence type="ECO:0000313" key="6">
    <source>
        <dbReference type="EMBL" id="PIN02754.1"/>
    </source>
</evidence>
<comment type="caution">
    <text evidence="6">The sequence shown here is derived from an EMBL/GenBank/DDBJ whole genome shotgun (WGS) entry which is preliminary data.</text>
</comment>
<keyword evidence="2" id="KW-0805">Transcription regulation</keyword>
<reference evidence="7" key="1">
    <citation type="journal article" date="2018" name="Gigascience">
        <title>Genome assembly of the Pink Ipe (Handroanthus impetiginosus, Bignoniaceae), a highly valued, ecologically keystone Neotropical timber forest tree.</title>
        <authorList>
            <person name="Silva-Junior O.B."/>
            <person name="Grattapaglia D."/>
            <person name="Novaes E."/>
            <person name="Collevatti R.G."/>
        </authorList>
    </citation>
    <scope>NUCLEOTIDE SEQUENCE [LARGE SCALE GENOMIC DNA]</scope>
    <source>
        <strain evidence="7">cv. UFG-1</strain>
    </source>
</reference>
<evidence type="ECO:0000256" key="1">
    <source>
        <dbReference type="ARBA" id="ARBA00004123"/>
    </source>
</evidence>
<keyword evidence="5" id="KW-0539">Nucleus</keyword>
<keyword evidence="3" id="KW-0238">DNA-binding</keyword>
<dbReference type="InterPro" id="IPR015300">
    <property type="entry name" value="DNA-bd_pseudobarrel_sf"/>
</dbReference>
<comment type="subcellular location">
    <subcellularLocation>
        <location evidence="1">Nucleus</location>
    </subcellularLocation>
</comment>
<dbReference type="AlphaFoldDB" id="A0A2G9GBT1"/>
<dbReference type="CDD" id="cd10017">
    <property type="entry name" value="B3_DNA"/>
    <property type="match status" value="1"/>
</dbReference>
<evidence type="ECO:0008006" key="8">
    <source>
        <dbReference type="Google" id="ProtNLM"/>
    </source>
</evidence>
<accession>A0A2G9GBT1</accession>
<dbReference type="SUPFAM" id="SSF101936">
    <property type="entry name" value="DNA-binding pseudobarrel domain"/>
    <property type="match status" value="1"/>
</dbReference>
<name>A0A2G9GBT1_9LAMI</name>
<evidence type="ECO:0000256" key="4">
    <source>
        <dbReference type="ARBA" id="ARBA00023163"/>
    </source>
</evidence>
<gene>
    <name evidence="6" type="ORF">CDL12_24733</name>
</gene>
<dbReference type="InterPro" id="IPR051442">
    <property type="entry name" value="B3_domain"/>
</dbReference>
<organism evidence="6 7">
    <name type="scientific">Handroanthus impetiginosus</name>
    <dbReference type="NCBI Taxonomy" id="429701"/>
    <lineage>
        <taxon>Eukaryota</taxon>
        <taxon>Viridiplantae</taxon>
        <taxon>Streptophyta</taxon>
        <taxon>Embryophyta</taxon>
        <taxon>Tracheophyta</taxon>
        <taxon>Spermatophyta</taxon>
        <taxon>Magnoliopsida</taxon>
        <taxon>eudicotyledons</taxon>
        <taxon>Gunneridae</taxon>
        <taxon>Pentapetalae</taxon>
        <taxon>asterids</taxon>
        <taxon>lamiids</taxon>
        <taxon>Lamiales</taxon>
        <taxon>Bignoniaceae</taxon>
        <taxon>Crescentiina</taxon>
        <taxon>Tabebuia alliance</taxon>
        <taxon>Handroanthus</taxon>
    </lineage>
</organism>
<evidence type="ECO:0000256" key="3">
    <source>
        <dbReference type="ARBA" id="ARBA00023125"/>
    </source>
</evidence>
<dbReference type="GO" id="GO:0005634">
    <property type="term" value="C:nucleus"/>
    <property type="evidence" value="ECO:0007669"/>
    <property type="project" value="UniProtKB-SubCell"/>
</dbReference>
<dbReference type="Gene3D" id="2.40.330.10">
    <property type="entry name" value="DNA-binding pseudobarrel domain"/>
    <property type="match status" value="1"/>
</dbReference>
<keyword evidence="4" id="KW-0804">Transcription</keyword>
<dbReference type="PANTHER" id="PTHR34269:SF11">
    <property type="entry name" value="B3 DOMAIN PROTEIN"/>
    <property type="match status" value="1"/>
</dbReference>
<dbReference type="OrthoDB" id="912276at2759"/>
<dbReference type="GO" id="GO:0003677">
    <property type="term" value="F:DNA binding"/>
    <property type="evidence" value="ECO:0007669"/>
    <property type="project" value="UniProtKB-KW"/>
</dbReference>